<dbReference type="eggNOG" id="COG2345">
    <property type="taxonomic scope" value="Bacteria"/>
</dbReference>
<evidence type="ECO:0000313" key="2">
    <source>
        <dbReference type="Proteomes" id="UP000006230"/>
    </source>
</evidence>
<comment type="caution">
    <text evidence="1">The sequence shown here is derived from an EMBL/GenBank/DDBJ whole genome shotgun (WGS) entry which is preliminary data.</text>
</comment>
<accession>Q0FPP1</accession>
<sequence length="176" mass="19790">MSKSRDKQFETTVAGEIGILARRRIEAAIIAPIYKEIALRYGDEAAKSIIDTAIRTAALEAGKSFAQKTPGGTDLRSFQDLQVLWTQDDALSIEIEKASDKEFHYKVTRCRYAEMYQEMGLGDIGHLLSCNRDYVFPEGYNTDIKLQRTQTIMEGSSCCDFRYSYKSQDQDSGVSG</sequence>
<gene>
    <name evidence="1" type="ORF">R2601_01703</name>
</gene>
<keyword evidence="1" id="KW-0378">Hydrolase</keyword>
<keyword evidence="2" id="KW-1185">Reference proteome</keyword>
<dbReference type="OrthoDB" id="9805176at2"/>
<evidence type="ECO:0000313" key="1">
    <source>
        <dbReference type="EMBL" id="EAU46172.1"/>
    </source>
</evidence>
<dbReference type="AlphaFoldDB" id="Q0FPP1"/>
<dbReference type="STRING" id="314265.R2601_01703"/>
<dbReference type="Proteomes" id="UP000006230">
    <property type="component" value="Unassembled WGS sequence"/>
</dbReference>
<dbReference type="GO" id="GO:0016787">
    <property type="term" value="F:hydrolase activity"/>
    <property type="evidence" value="ECO:0007669"/>
    <property type="project" value="UniProtKB-KW"/>
</dbReference>
<dbReference type="Pfam" id="PF14196">
    <property type="entry name" value="ATC_hydrolase"/>
    <property type="match status" value="1"/>
</dbReference>
<dbReference type="InterPro" id="IPR026002">
    <property type="entry name" value="ATC_hydrolase-like"/>
</dbReference>
<organism evidence="1 2">
    <name type="scientific">Salipiger bermudensis (strain DSM 26914 / JCM 13377 / KCTC 12554 / HTCC2601)</name>
    <name type="common">Pelagibaca bermudensis</name>
    <dbReference type="NCBI Taxonomy" id="314265"/>
    <lineage>
        <taxon>Bacteria</taxon>
        <taxon>Pseudomonadati</taxon>
        <taxon>Pseudomonadota</taxon>
        <taxon>Alphaproteobacteria</taxon>
        <taxon>Rhodobacterales</taxon>
        <taxon>Roseobacteraceae</taxon>
        <taxon>Salipiger</taxon>
    </lineage>
</organism>
<protein>
    <submittedName>
        <fullName evidence="1">Probable L-2-amino-thiazoline-4-carboxylic acid hydrolase</fullName>
    </submittedName>
</protein>
<name>Q0FPP1_SALBH</name>
<proteinExistence type="predicted"/>
<reference evidence="1 2" key="1">
    <citation type="journal article" date="2010" name="J. Bacteriol.">
        <title>Genome sequences of Pelagibaca bermudensis HTCC2601T and Maritimibacter alkaliphilus HTCC2654T, the type strains of two marine Roseobacter genera.</title>
        <authorList>
            <person name="Thrash J.C."/>
            <person name="Cho J.C."/>
            <person name="Ferriera S."/>
            <person name="Johnson J."/>
            <person name="Vergin K.L."/>
            <person name="Giovannoni S.J."/>
        </authorList>
    </citation>
    <scope>NUCLEOTIDE SEQUENCE [LARGE SCALE GENOMIC DNA]</scope>
    <source>
        <strain evidence="2">DSM 26914 / JCM 13377 / KCTC 12554 / HTCC2601</strain>
    </source>
</reference>
<dbReference type="EMBL" id="AATQ01000017">
    <property type="protein sequence ID" value="EAU46172.1"/>
    <property type="molecule type" value="Genomic_DNA"/>
</dbReference>
<dbReference type="HOGENOM" id="CLU_136139_0_0_5"/>